<dbReference type="Proteomes" id="UP001244552">
    <property type="component" value="Unassembled WGS sequence"/>
</dbReference>
<dbReference type="InterPro" id="IPR036691">
    <property type="entry name" value="Endo/exonu/phosph_ase_sf"/>
</dbReference>
<proteinExistence type="predicted"/>
<keyword evidence="3" id="KW-1185">Reference proteome</keyword>
<dbReference type="InterPro" id="IPR005135">
    <property type="entry name" value="Endo/exonuclease/phosphatase"/>
</dbReference>
<comment type="caution">
    <text evidence="2">The sequence shown here is derived from an EMBL/GenBank/DDBJ whole genome shotgun (WGS) entry which is preliminary data.</text>
</comment>
<dbReference type="SUPFAM" id="SSF56219">
    <property type="entry name" value="DNase I-like"/>
    <property type="match status" value="1"/>
</dbReference>
<evidence type="ECO:0000259" key="1">
    <source>
        <dbReference type="Pfam" id="PF03372"/>
    </source>
</evidence>
<feature type="domain" description="Endonuclease/exonuclease/phosphatase" evidence="1">
    <location>
        <begin position="4"/>
        <end position="217"/>
    </location>
</feature>
<protein>
    <recommendedName>
        <fullName evidence="1">Endonuclease/exonuclease/phosphatase domain-containing protein</fullName>
    </recommendedName>
</protein>
<dbReference type="RefSeq" id="WP_209979148.1">
    <property type="nucleotide sequence ID" value="NZ_JAGINO010000002.1"/>
</dbReference>
<dbReference type="Gene3D" id="3.60.10.10">
    <property type="entry name" value="Endonuclease/exonuclease/phosphatase"/>
    <property type="match status" value="1"/>
</dbReference>
<gene>
    <name evidence="2" type="ORF">QO018_000892</name>
</gene>
<evidence type="ECO:0000313" key="3">
    <source>
        <dbReference type="Proteomes" id="UP001244552"/>
    </source>
</evidence>
<organism evidence="2 3">
    <name type="scientific">Azospirillum picis</name>
    <dbReference type="NCBI Taxonomy" id="488438"/>
    <lineage>
        <taxon>Bacteria</taxon>
        <taxon>Pseudomonadati</taxon>
        <taxon>Pseudomonadota</taxon>
        <taxon>Alphaproteobacteria</taxon>
        <taxon>Rhodospirillales</taxon>
        <taxon>Azospirillaceae</taxon>
        <taxon>Azospirillum</taxon>
    </lineage>
</organism>
<evidence type="ECO:0000313" key="2">
    <source>
        <dbReference type="EMBL" id="MDQ0532056.1"/>
    </source>
</evidence>
<dbReference type="Pfam" id="PF03372">
    <property type="entry name" value="Exo_endo_phos"/>
    <property type="match status" value="1"/>
</dbReference>
<accession>A0ABU0MF52</accession>
<sequence>MKILTWNMQGAGSNEETSNASDVLTALHNGIDILLLQETGGYPDWGLKPTNCGGVTLMEGERNFGSSRWPKWAHIIWYDSTANTKAKHDRCSMAVIATNYSGRYGVVSHHSDGLRPLIGIKTNDGIWAYSIHAPSGNHKSASGVAASLLSVISKEKYVCAGDYNCSPADMQWRGYAPTWTAGRTHQNGNTLDFAIGNKVAVTAYAGGSSMPAFVSDHYSRCFEVQ</sequence>
<reference evidence="2 3" key="1">
    <citation type="submission" date="2023-07" db="EMBL/GenBank/DDBJ databases">
        <title>Genomic Encyclopedia of Type Strains, Phase IV (KMG-IV): sequencing the most valuable type-strain genomes for metagenomic binning, comparative biology and taxonomic classification.</title>
        <authorList>
            <person name="Goeker M."/>
        </authorList>
    </citation>
    <scope>NUCLEOTIDE SEQUENCE [LARGE SCALE GENOMIC DNA]</scope>
    <source>
        <strain evidence="2 3">DSM 19922</strain>
    </source>
</reference>
<name>A0ABU0MF52_9PROT</name>
<dbReference type="EMBL" id="JAUSVU010000002">
    <property type="protein sequence ID" value="MDQ0532056.1"/>
    <property type="molecule type" value="Genomic_DNA"/>
</dbReference>